<proteinExistence type="predicted"/>
<dbReference type="AlphaFoldDB" id="A0A4R5QKF6"/>
<feature type="region of interest" description="Disordered" evidence="1">
    <location>
        <begin position="1"/>
        <end position="20"/>
    </location>
</feature>
<dbReference type="EMBL" id="SMSJ01000004">
    <property type="protein sequence ID" value="TDH63583.1"/>
    <property type="molecule type" value="Genomic_DNA"/>
</dbReference>
<accession>A0A4R5QKF6</accession>
<evidence type="ECO:0000313" key="3">
    <source>
        <dbReference type="EMBL" id="TDH63583.1"/>
    </source>
</evidence>
<sequence length="79" mass="8675">MPDAKPNALSAGVEPASDAGIGVSMQDLATPVRDRPPVPQAEAPEFDAWLRRHLTRLHAEVLTEPVPDRFLRLLDHLSD</sequence>
<dbReference type="InterPro" id="IPR041649">
    <property type="entry name" value="NepR"/>
</dbReference>
<dbReference type="OrthoDB" id="8454456at2"/>
<protein>
    <recommendedName>
        <fullName evidence="2">Anti-sigma factor NepR domain-containing protein</fullName>
    </recommendedName>
</protein>
<dbReference type="Pfam" id="PF18557">
    <property type="entry name" value="NepR"/>
    <property type="match status" value="1"/>
</dbReference>
<name>A0A4R5QKF6_9PROT</name>
<keyword evidence="4" id="KW-1185">Reference proteome</keyword>
<dbReference type="Proteomes" id="UP000295096">
    <property type="component" value="Unassembled WGS sequence"/>
</dbReference>
<dbReference type="RefSeq" id="WP_133287378.1">
    <property type="nucleotide sequence ID" value="NZ_SMSJ01000004.1"/>
</dbReference>
<reference evidence="3 4" key="1">
    <citation type="journal article" date="2016" name="J. Microbiol.">
        <title>Dankookia rubra gen. nov., sp. nov., an alphaproteobacterium isolated from sediment of a shallow stream.</title>
        <authorList>
            <person name="Kim W.H."/>
            <person name="Kim D.H."/>
            <person name="Kang K."/>
            <person name="Ahn T.Y."/>
        </authorList>
    </citation>
    <scope>NUCLEOTIDE SEQUENCE [LARGE SCALE GENOMIC DNA]</scope>
    <source>
        <strain evidence="3 4">JCM30602</strain>
    </source>
</reference>
<comment type="caution">
    <text evidence="3">The sequence shown here is derived from an EMBL/GenBank/DDBJ whole genome shotgun (WGS) entry which is preliminary data.</text>
</comment>
<evidence type="ECO:0000259" key="2">
    <source>
        <dbReference type="Pfam" id="PF18557"/>
    </source>
</evidence>
<gene>
    <name evidence="3" type="ORF">E2C06_04415</name>
</gene>
<organism evidence="3 4">
    <name type="scientific">Dankookia rubra</name>
    <dbReference type="NCBI Taxonomy" id="1442381"/>
    <lineage>
        <taxon>Bacteria</taxon>
        <taxon>Pseudomonadati</taxon>
        <taxon>Pseudomonadota</taxon>
        <taxon>Alphaproteobacteria</taxon>
        <taxon>Acetobacterales</taxon>
        <taxon>Roseomonadaceae</taxon>
        <taxon>Dankookia</taxon>
    </lineage>
</organism>
<feature type="domain" description="Anti-sigma factor NepR" evidence="2">
    <location>
        <begin position="51"/>
        <end position="78"/>
    </location>
</feature>
<evidence type="ECO:0000256" key="1">
    <source>
        <dbReference type="SAM" id="MobiDB-lite"/>
    </source>
</evidence>
<evidence type="ECO:0000313" key="4">
    <source>
        <dbReference type="Proteomes" id="UP000295096"/>
    </source>
</evidence>